<feature type="compositionally biased region" description="Polar residues" evidence="1">
    <location>
        <begin position="415"/>
        <end position="428"/>
    </location>
</feature>
<feature type="compositionally biased region" description="Low complexity" evidence="1">
    <location>
        <begin position="383"/>
        <end position="394"/>
    </location>
</feature>
<sequence>MIMPDRPLKAHVSDSKHPFATLTSTDNSSMSSATEAAEGTIAHAYNTPTSSLSIDTASDPPLAVVLRPSAANVAAACSQPYPLESLTKLGIRVRDFAYESTLPPISSTPQFVGGARALKRERSTYEDDDNPFAPPRSLGESRRERSPEFGAGAKKAKGLARELTEPVDSQLPPSQPTLARHTGFIEIGQSLSALIPDGEQGGSSQLSTPQRHGFSKGPFARSPLGGSSWVSPSQPDQASQESDTWIDTPLVTPNGSLQWKVTNTSAISASQLDTESQVPTAEDVTLSQLGFTPDPSQQYSQNVFHGSPESPMGEPSSRHTEHPASPSPSRPRIPAMSPHQPVESLLTHLPPRYDFRDRDNSSVPSSLPPSDHVIRSRPRDQRSTSLSPRRLSPRPSRPKGKQTSQSARPLRRSARNAQKTNESGAIVS</sequence>
<feature type="compositionally biased region" description="Basic and acidic residues" evidence="1">
    <location>
        <begin position="1"/>
        <end position="17"/>
    </location>
</feature>
<dbReference type="OrthoDB" id="3232876at2759"/>
<name>A0A4R0RNK0_9APHY</name>
<dbReference type="AlphaFoldDB" id="A0A4R0RNK0"/>
<feature type="region of interest" description="Disordered" evidence="1">
    <location>
        <begin position="121"/>
        <end position="178"/>
    </location>
</feature>
<organism evidence="2 3">
    <name type="scientific">Steccherinum ochraceum</name>
    <dbReference type="NCBI Taxonomy" id="92696"/>
    <lineage>
        <taxon>Eukaryota</taxon>
        <taxon>Fungi</taxon>
        <taxon>Dikarya</taxon>
        <taxon>Basidiomycota</taxon>
        <taxon>Agaricomycotina</taxon>
        <taxon>Agaricomycetes</taxon>
        <taxon>Polyporales</taxon>
        <taxon>Steccherinaceae</taxon>
        <taxon>Steccherinum</taxon>
    </lineage>
</organism>
<dbReference type="Proteomes" id="UP000292702">
    <property type="component" value="Unassembled WGS sequence"/>
</dbReference>
<gene>
    <name evidence="2" type="ORF">EIP91_008349</name>
</gene>
<feature type="compositionally biased region" description="Basic and acidic residues" evidence="1">
    <location>
        <begin position="351"/>
        <end position="360"/>
    </location>
</feature>
<dbReference type="EMBL" id="RWJN01000046">
    <property type="protein sequence ID" value="TCD69246.1"/>
    <property type="molecule type" value="Genomic_DNA"/>
</dbReference>
<evidence type="ECO:0000313" key="3">
    <source>
        <dbReference type="Proteomes" id="UP000292702"/>
    </source>
</evidence>
<feature type="region of interest" description="Disordered" evidence="1">
    <location>
        <begin position="1"/>
        <end position="35"/>
    </location>
</feature>
<reference evidence="2 3" key="1">
    <citation type="submission" date="2018-11" db="EMBL/GenBank/DDBJ databases">
        <title>Genome assembly of Steccherinum ochraceum LE-BIN_3174, the white-rot fungus of the Steccherinaceae family (The Residual Polyporoid clade, Polyporales, Basidiomycota).</title>
        <authorList>
            <person name="Fedorova T.V."/>
            <person name="Glazunova O.A."/>
            <person name="Landesman E.O."/>
            <person name="Moiseenko K.V."/>
            <person name="Psurtseva N.V."/>
            <person name="Savinova O.S."/>
            <person name="Shakhova N.V."/>
            <person name="Tyazhelova T.V."/>
            <person name="Vasina D.V."/>
        </authorList>
    </citation>
    <scope>NUCLEOTIDE SEQUENCE [LARGE SCALE GENOMIC DNA]</scope>
    <source>
        <strain evidence="2 3">LE-BIN_3174</strain>
    </source>
</reference>
<feature type="compositionally biased region" description="Low complexity" evidence="1">
    <location>
        <begin position="306"/>
        <end position="315"/>
    </location>
</feature>
<comment type="caution">
    <text evidence="2">The sequence shown here is derived from an EMBL/GenBank/DDBJ whole genome shotgun (WGS) entry which is preliminary data.</text>
</comment>
<proteinExistence type="predicted"/>
<keyword evidence="3" id="KW-1185">Reference proteome</keyword>
<feature type="compositionally biased region" description="Basic and acidic residues" evidence="1">
    <location>
        <begin position="372"/>
        <end position="382"/>
    </location>
</feature>
<evidence type="ECO:0000256" key="1">
    <source>
        <dbReference type="SAM" id="MobiDB-lite"/>
    </source>
</evidence>
<feature type="region of interest" description="Disordered" evidence="1">
    <location>
        <begin position="194"/>
        <end position="428"/>
    </location>
</feature>
<feature type="compositionally biased region" description="Polar residues" evidence="1">
    <location>
        <begin position="228"/>
        <end position="304"/>
    </location>
</feature>
<feature type="compositionally biased region" description="Polar residues" evidence="1">
    <location>
        <begin position="21"/>
        <end position="34"/>
    </location>
</feature>
<protein>
    <submittedName>
        <fullName evidence="2">Uncharacterized protein</fullName>
    </submittedName>
</protein>
<evidence type="ECO:0000313" key="2">
    <source>
        <dbReference type="EMBL" id="TCD69246.1"/>
    </source>
</evidence>
<accession>A0A4R0RNK0</accession>